<dbReference type="RefSeq" id="WP_111592487.1">
    <property type="nucleotide sequence ID" value="NZ_QLMA01000004.1"/>
</dbReference>
<dbReference type="Pfam" id="PF01648">
    <property type="entry name" value="ACPS"/>
    <property type="match status" value="1"/>
</dbReference>
<dbReference type="AlphaFoldDB" id="A0A327W112"/>
<dbReference type="InterPro" id="IPR008278">
    <property type="entry name" value="4-PPantetheinyl_Trfase_dom"/>
</dbReference>
<evidence type="ECO:0000313" key="4">
    <source>
        <dbReference type="Proteomes" id="UP000249819"/>
    </source>
</evidence>
<organism evidence="3 4">
    <name type="scientific">Chitinophaga dinghuensis</name>
    <dbReference type="NCBI Taxonomy" id="1539050"/>
    <lineage>
        <taxon>Bacteria</taxon>
        <taxon>Pseudomonadati</taxon>
        <taxon>Bacteroidota</taxon>
        <taxon>Chitinophagia</taxon>
        <taxon>Chitinophagales</taxon>
        <taxon>Chitinophagaceae</taxon>
        <taxon>Chitinophaga</taxon>
    </lineage>
</organism>
<accession>A0A327W112</accession>
<evidence type="ECO:0000259" key="2">
    <source>
        <dbReference type="Pfam" id="PF01648"/>
    </source>
</evidence>
<keyword evidence="4" id="KW-1185">Reference proteome</keyword>
<name>A0A327W112_9BACT</name>
<reference evidence="3 4" key="1">
    <citation type="submission" date="2018-06" db="EMBL/GenBank/DDBJ databases">
        <title>Genomic Encyclopedia of Archaeal and Bacterial Type Strains, Phase II (KMG-II): from individual species to whole genera.</title>
        <authorList>
            <person name="Goeker M."/>
        </authorList>
    </citation>
    <scope>NUCLEOTIDE SEQUENCE [LARGE SCALE GENOMIC DNA]</scope>
    <source>
        <strain evidence="3 4">DSM 29821</strain>
    </source>
</reference>
<keyword evidence="1 3" id="KW-0808">Transferase</keyword>
<gene>
    <name evidence="3" type="ORF">CLV59_104150</name>
</gene>
<evidence type="ECO:0000313" key="3">
    <source>
        <dbReference type="EMBL" id="RAJ81925.1"/>
    </source>
</evidence>
<dbReference type="Gene3D" id="3.90.470.20">
    <property type="entry name" value="4'-phosphopantetheinyl transferase domain"/>
    <property type="match status" value="2"/>
</dbReference>
<dbReference type="Proteomes" id="UP000249819">
    <property type="component" value="Unassembled WGS sequence"/>
</dbReference>
<sequence>MHLLHYTGTLALHRQHQQFNAAYSMMKADLAALEQQLGFLHPSELAIYRQFPSENRKISYLLGRLTAKHAVAALHTITDLQAIQINRGIFEFPIVSHPQIQQVQVSITHSNNLGMAIAFPEAHPMAIDFETIRQDNMEALDVAIMPAEKNLLRAAGLSTVNGYTLLWTVKEALSKVLKTGLTAGFEILETDAIQTTGGLTETTFKHFSQYKAWSFFSDTDICTLVLPKNTHTDIRILQQQFISLSNHP</sequence>
<dbReference type="GO" id="GO:0008897">
    <property type="term" value="F:holo-[acyl-carrier-protein] synthase activity"/>
    <property type="evidence" value="ECO:0007669"/>
    <property type="project" value="InterPro"/>
</dbReference>
<proteinExistence type="predicted"/>
<evidence type="ECO:0000256" key="1">
    <source>
        <dbReference type="ARBA" id="ARBA00022679"/>
    </source>
</evidence>
<feature type="domain" description="4'-phosphopantetheinyl transferase" evidence="2">
    <location>
        <begin position="126"/>
        <end position="207"/>
    </location>
</feature>
<dbReference type="OrthoDB" id="9808281at2"/>
<dbReference type="GO" id="GO:0000287">
    <property type="term" value="F:magnesium ion binding"/>
    <property type="evidence" value="ECO:0007669"/>
    <property type="project" value="InterPro"/>
</dbReference>
<dbReference type="SUPFAM" id="SSF56214">
    <property type="entry name" value="4'-phosphopantetheinyl transferase"/>
    <property type="match status" value="2"/>
</dbReference>
<dbReference type="InterPro" id="IPR037143">
    <property type="entry name" value="4-PPantetheinyl_Trfase_dom_sf"/>
</dbReference>
<comment type="caution">
    <text evidence="3">The sequence shown here is derived from an EMBL/GenBank/DDBJ whole genome shotgun (WGS) entry which is preliminary data.</text>
</comment>
<protein>
    <submittedName>
        <fullName evidence="3">Phosphopantetheinyl transferase</fullName>
    </submittedName>
</protein>
<dbReference type="EMBL" id="QLMA01000004">
    <property type="protein sequence ID" value="RAJ81925.1"/>
    <property type="molecule type" value="Genomic_DNA"/>
</dbReference>